<feature type="transmembrane region" description="Helical" evidence="9">
    <location>
        <begin position="150"/>
        <end position="173"/>
    </location>
</feature>
<feature type="region of interest" description="Disordered" evidence="8">
    <location>
        <begin position="1"/>
        <end position="34"/>
    </location>
</feature>
<dbReference type="EMBL" id="CABFWN010000006">
    <property type="protein sequence ID" value="VUG20265.1"/>
    <property type="molecule type" value="Genomic_DNA"/>
</dbReference>
<dbReference type="NCBIfam" id="TIGR00879">
    <property type="entry name" value="SP"/>
    <property type="match status" value="1"/>
</dbReference>
<evidence type="ECO:0000256" key="1">
    <source>
        <dbReference type="ARBA" id="ARBA00004141"/>
    </source>
</evidence>
<dbReference type="SUPFAM" id="SSF103473">
    <property type="entry name" value="MFS general substrate transporter"/>
    <property type="match status" value="1"/>
</dbReference>
<comment type="subcellular location">
    <subcellularLocation>
        <location evidence="1">Membrane</location>
        <topology evidence="1">Multi-pass membrane protein</topology>
    </subcellularLocation>
</comment>
<dbReference type="Proteomes" id="UP000478008">
    <property type="component" value="Unassembled WGS sequence"/>
</dbReference>
<keyword evidence="11" id="KW-1185">Reference proteome</keyword>
<evidence type="ECO:0000256" key="5">
    <source>
        <dbReference type="ARBA" id="ARBA00022989"/>
    </source>
</evidence>
<dbReference type="AlphaFoldDB" id="A0A7D9H7A9"/>
<accession>A0A7D9H7A9</accession>
<evidence type="ECO:0000313" key="11">
    <source>
        <dbReference type="Proteomes" id="UP000478008"/>
    </source>
</evidence>
<gene>
    <name evidence="10" type="ORF">DEBR0S6_11716G</name>
</gene>
<keyword evidence="3 7" id="KW-0813">Transport</keyword>
<dbReference type="Pfam" id="PF00083">
    <property type="entry name" value="Sugar_tr"/>
    <property type="match status" value="1"/>
</dbReference>
<feature type="transmembrane region" description="Helical" evidence="9">
    <location>
        <begin position="52"/>
        <end position="69"/>
    </location>
</feature>
<name>A0A7D9H7A9_DEKBR</name>
<feature type="transmembrane region" description="Helical" evidence="9">
    <location>
        <begin position="341"/>
        <end position="361"/>
    </location>
</feature>
<dbReference type="InterPro" id="IPR020846">
    <property type="entry name" value="MFS_dom"/>
</dbReference>
<evidence type="ECO:0000256" key="3">
    <source>
        <dbReference type="ARBA" id="ARBA00022448"/>
    </source>
</evidence>
<feature type="transmembrane region" description="Helical" evidence="9">
    <location>
        <begin position="368"/>
        <end position="388"/>
    </location>
</feature>
<dbReference type="InterPro" id="IPR003663">
    <property type="entry name" value="Sugar/inositol_transpt"/>
</dbReference>
<feature type="transmembrane region" description="Helical" evidence="9">
    <location>
        <begin position="95"/>
        <end position="113"/>
    </location>
</feature>
<dbReference type="FunFam" id="1.20.1250.20:FF:000134">
    <property type="entry name" value="MFS sugar transporter protein"/>
    <property type="match status" value="1"/>
</dbReference>
<keyword evidence="4 9" id="KW-0812">Transmembrane</keyword>
<reference evidence="10 11" key="1">
    <citation type="submission" date="2019-07" db="EMBL/GenBank/DDBJ databases">
        <authorList>
            <person name="Friedrich A."/>
            <person name="Schacherer J."/>
        </authorList>
    </citation>
    <scope>NUCLEOTIDE SEQUENCE [LARGE SCALE GENOMIC DNA]</scope>
</reference>
<feature type="transmembrane region" description="Helical" evidence="9">
    <location>
        <begin position="440"/>
        <end position="458"/>
    </location>
</feature>
<feature type="transmembrane region" description="Helical" evidence="9">
    <location>
        <begin position="125"/>
        <end position="144"/>
    </location>
</feature>
<evidence type="ECO:0000256" key="8">
    <source>
        <dbReference type="SAM" id="MobiDB-lite"/>
    </source>
</evidence>
<organism evidence="10 11">
    <name type="scientific">Dekkera bruxellensis</name>
    <name type="common">Brettanomyces custersii</name>
    <dbReference type="NCBI Taxonomy" id="5007"/>
    <lineage>
        <taxon>Eukaryota</taxon>
        <taxon>Fungi</taxon>
        <taxon>Dikarya</taxon>
        <taxon>Ascomycota</taxon>
        <taxon>Saccharomycotina</taxon>
        <taxon>Pichiomycetes</taxon>
        <taxon>Pichiales</taxon>
        <taxon>Pichiaceae</taxon>
        <taxon>Brettanomyces</taxon>
    </lineage>
</organism>
<feature type="transmembrane region" description="Helical" evidence="9">
    <location>
        <begin position="185"/>
        <end position="207"/>
    </location>
</feature>
<dbReference type="InterPro" id="IPR005828">
    <property type="entry name" value="MFS_sugar_transport-like"/>
</dbReference>
<evidence type="ECO:0000256" key="9">
    <source>
        <dbReference type="SAM" id="Phobius"/>
    </source>
</evidence>
<feature type="transmembrane region" description="Helical" evidence="9">
    <location>
        <begin position="403"/>
        <end position="428"/>
    </location>
</feature>
<dbReference type="PANTHER" id="PTHR48022:SF64">
    <property type="entry name" value="MAJOR FACILITATOR SUPERFAMILY (MFS) PROFILE DOMAIN-CONTAINING PROTEIN"/>
    <property type="match status" value="1"/>
</dbReference>
<dbReference type="PANTHER" id="PTHR48022">
    <property type="entry name" value="PLASTIDIC GLUCOSE TRANSPORTER 4"/>
    <property type="match status" value="1"/>
</dbReference>
<dbReference type="PROSITE" id="PS50850">
    <property type="entry name" value="MFS"/>
    <property type="match status" value="1"/>
</dbReference>
<evidence type="ECO:0000256" key="2">
    <source>
        <dbReference type="ARBA" id="ARBA00010992"/>
    </source>
</evidence>
<comment type="similarity">
    <text evidence="2 7">Belongs to the major facilitator superfamily. Sugar transporter (TC 2.A.1.1) family.</text>
</comment>
<evidence type="ECO:0000256" key="4">
    <source>
        <dbReference type="ARBA" id="ARBA00022692"/>
    </source>
</evidence>
<dbReference type="InterPro" id="IPR050360">
    <property type="entry name" value="MFS_Sugar_Transporters"/>
</dbReference>
<evidence type="ECO:0000256" key="7">
    <source>
        <dbReference type="RuleBase" id="RU003346"/>
    </source>
</evidence>
<dbReference type="Gene3D" id="1.20.1250.20">
    <property type="entry name" value="MFS general substrate transporter like domains"/>
    <property type="match status" value="1"/>
</dbReference>
<feature type="transmembrane region" description="Helical" evidence="9">
    <location>
        <begin position="305"/>
        <end position="329"/>
    </location>
</feature>
<sequence length="535" mass="59290">MLSKKEELGDAPEAFSTDSVSQSPSATQKVGAQTKSPYVSETPAKAVSSTKLMAAALFCAIVNGCTMGVDQSMMNNLNMIDQYIDYFNLDSDMEGLFSAAINIGSVIGGFFASQIIEIKHVGRKGGILISCLITYLGVGLQTGARNRAMFIIARIFIGIAVTINAVSAPTYVAEMVKAKYRGFFAGIYMASWYFAAIITTGISLGTYTVNSTWAWRGISLWQLCPSILAVLVLPFIPETPRFLVFVDREDEAMDVLRRYHGNGVETPLVKNEFAEIKNVLDFEKQHKSSWMDLIKTKGNRWRMWIIFWMGVASQLTGSNIVGTYLGLFLDNSGITSTRKQIVINLTIQVCNLVFAVLGSYLTEGWGRVPIITYSTVFMGVCLFIMGALQSKYSDGHSAAGSNALIFMVYLFSVTYSFSFTPLCVSYPVEILNYSIRTKGMAFSQIVTFAFGFFNQYVLPIALDHISWKYYMINGVYNLLQAALFYFTLVEVKGLTLEEIDEKFDGVSHTKYPTHLKEIESKNVEDSEVASVSDKA</sequence>
<keyword evidence="6 9" id="KW-0472">Membrane</keyword>
<proteinExistence type="inferred from homology"/>
<feature type="compositionally biased region" description="Polar residues" evidence="8">
    <location>
        <begin position="16"/>
        <end position="34"/>
    </location>
</feature>
<dbReference type="GO" id="GO:0005351">
    <property type="term" value="F:carbohydrate:proton symporter activity"/>
    <property type="evidence" value="ECO:0007669"/>
    <property type="project" value="TreeGrafter"/>
</dbReference>
<protein>
    <submittedName>
        <fullName evidence="10">DEBR0S6_11716g1_1</fullName>
    </submittedName>
</protein>
<dbReference type="InterPro" id="IPR036259">
    <property type="entry name" value="MFS_trans_sf"/>
</dbReference>
<evidence type="ECO:0000313" key="10">
    <source>
        <dbReference type="EMBL" id="VUG20265.1"/>
    </source>
</evidence>
<evidence type="ECO:0000256" key="6">
    <source>
        <dbReference type="ARBA" id="ARBA00023136"/>
    </source>
</evidence>
<feature type="transmembrane region" description="Helical" evidence="9">
    <location>
        <begin position="470"/>
        <end position="489"/>
    </location>
</feature>
<feature type="transmembrane region" description="Helical" evidence="9">
    <location>
        <begin position="213"/>
        <end position="236"/>
    </location>
</feature>
<keyword evidence="5 9" id="KW-1133">Transmembrane helix</keyword>
<dbReference type="GO" id="GO:0016020">
    <property type="term" value="C:membrane"/>
    <property type="evidence" value="ECO:0007669"/>
    <property type="project" value="UniProtKB-SubCell"/>
</dbReference>